<keyword evidence="2" id="KW-1185">Reference proteome</keyword>
<sequence length="147" mass="16783">MTLFYHVSSSESLCFMCTVTSGLVKLSTTLESALVLRVSGYHQQLFVLDVQVRYLDLKSLDASGQWLARKWMLCQKKKKIALEGLRELGTDDDILREEWSAQLQCILALEKTLESHQSIVRELEHQLISNNNNDITTFNLQLNDAHA</sequence>
<dbReference type="Proteomes" id="UP000183567">
    <property type="component" value="Unassembled WGS sequence"/>
</dbReference>
<protein>
    <submittedName>
        <fullName evidence="1">Uncharacterized protein</fullName>
    </submittedName>
</protein>
<dbReference type="EMBL" id="LVVM01005847">
    <property type="protein sequence ID" value="OJA09645.1"/>
    <property type="molecule type" value="Genomic_DNA"/>
</dbReference>
<organism evidence="1 2">
    <name type="scientific">Rhizopogon vesiculosus</name>
    <dbReference type="NCBI Taxonomy" id="180088"/>
    <lineage>
        <taxon>Eukaryota</taxon>
        <taxon>Fungi</taxon>
        <taxon>Dikarya</taxon>
        <taxon>Basidiomycota</taxon>
        <taxon>Agaricomycotina</taxon>
        <taxon>Agaricomycetes</taxon>
        <taxon>Agaricomycetidae</taxon>
        <taxon>Boletales</taxon>
        <taxon>Suillineae</taxon>
        <taxon>Rhizopogonaceae</taxon>
        <taxon>Rhizopogon</taxon>
    </lineage>
</organism>
<dbReference type="STRING" id="180088.A0A1J8PL68"/>
<dbReference type="OrthoDB" id="3237105at2759"/>
<comment type="caution">
    <text evidence="1">The sequence shown here is derived from an EMBL/GenBank/DDBJ whole genome shotgun (WGS) entry which is preliminary data.</text>
</comment>
<evidence type="ECO:0000313" key="2">
    <source>
        <dbReference type="Proteomes" id="UP000183567"/>
    </source>
</evidence>
<reference evidence="1 2" key="1">
    <citation type="submission" date="2016-03" db="EMBL/GenBank/DDBJ databases">
        <title>Comparative genomics of the ectomycorrhizal sister species Rhizopogon vinicolor and Rhizopogon vesiculosus (Basidiomycota: Boletales) reveals a divergence of the mating type B locus.</title>
        <authorList>
            <person name="Mujic A.B."/>
            <person name="Kuo A."/>
            <person name="Tritt A."/>
            <person name="Lipzen A."/>
            <person name="Chen C."/>
            <person name="Johnson J."/>
            <person name="Sharma A."/>
            <person name="Barry K."/>
            <person name="Grigoriev I.V."/>
            <person name="Spatafora J.W."/>
        </authorList>
    </citation>
    <scope>NUCLEOTIDE SEQUENCE [LARGE SCALE GENOMIC DNA]</scope>
    <source>
        <strain evidence="1 2">AM-OR11-056</strain>
    </source>
</reference>
<evidence type="ECO:0000313" key="1">
    <source>
        <dbReference type="EMBL" id="OJA09645.1"/>
    </source>
</evidence>
<accession>A0A1J8PL68</accession>
<proteinExistence type="predicted"/>
<name>A0A1J8PL68_9AGAM</name>
<dbReference type="AlphaFoldDB" id="A0A1J8PL68"/>
<gene>
    <name evidence="1" type="ORF">AZE42_13475</name>
</gene>